<evidence type="ECO:0000313" key="1">
    <source>
        <dbReference type="EMBL" id="SFA57456.1"/>
    </source>
</evidence>
<sequence>MKAQHTGKLAKKTVFVYKNVKSKNNFSTNPTGDQSHTVMTSFIFGL</sequence>
<dbReference type="EMBL" id="FOJM01000017">
    <property type="protein sequence ID" value="SFA57456.1"/>
    <property type="molecule type" value="Genomic_DNA"/>
</dbReference>
<keyword evidence="2" id="KW-1185">Reference proteome</keyword>
<protein>
    <submittedName>
        <fullName evidence="1">Uncharacterized protein</fullName>
    </submittedName>
</protein>
<reference evidence="2" key="1">
    <citation type="submission" date="2016-10" db="EMBL/GenBank/DDBJ databases">
        <authorList>
            <person name="Varghese N."/>
            <person name="Submissions S."/>
        </authorList>
    </citation>
    <scope>NUCLEOTIDE SEQUENCE [LARGE SCALE GENOMIC DNA]</scope>
    <source>
        <strain evidence="2">DSM 18130</strain>
    </source>
</reference>
<accession>A0A1I0U2S4</accession>
<organism evidence="1 2">
    <name type="scientific">Pedobacter suwonensis</name>
    <dbReference type="NCBI Taxonomy" id="332999"/>
    <lineage>
        <taxon>Bacteria</taxon>
        <taxon>Pseudomonadati</taxon>
        <taxon>Bacteroidota</taxon>
        <taxon>Sphingobacteriia</taxon>
        <taxon>Sphingobacteriales</taxon>
        <taxon>Sphingobacteriaceae</taxon>
        <taxon>Pedobacter</taxon>
    </lineage>
</organism>
<name>A0A1I0U2S4_9SPHI</name>
<dbReference type="STRING" id="332999.SAMN04488511_117109"/>
<evidence type="ECO:0000313" key="2">
    <source>
        <dbReference type="Proteomes" id="UP000198836"/>
    </source>
</evidence>
<dbReference type="AlphaFoldDB" id="A0A1I0U2S4"/>
<gene>
    <name evidence="1" type="ORF">SAMN04488511_117109</name>
</gene>
<dbReference type="Proteomes" id="UP000198836">
    <property type="component" value="Unassembled WGS sequence"/>
</dbReference>
<proteinExistence type="predicted"/>